<dbReference type="EMBL" id="MAWT01000012">
    <property type="protein sequence ID" value="OCM71773.1"/>
    <property type="molecule type" value="Genomic_DNA"/>
</dbReference>
<proteinExistence type="predicted"/>
<evidence type="ECO:0000313" key="7">
    <source>
        <dbReference type="Proteomes" id="UP000250200"/>
    </source>
</evidence>
<dbReference type="Proteomes" id="UP000035174">
    <property type="component" value="Unassembled WGS sequence"/>
</dbReference>
<protein>
    <submittedName>
        <fullName evidence="3">DUF2316 domain-containing protein</fullName>
    </submittedName>
    <submittedName>
        <fullName evidence="4">Uncharacterized protein conserved in bacteria</fullName>
    </submittedName>
</protein>
<evidence type="ECO:0000313" key="2">
    <source>
        <dbReference type="EMBL" id="OCM71773.1"/>
    </source>
</evidence>
<evidence type="ECO:0000313" key="1">
    <source>
        <dbReference type="EMBL" id="KLJ30074.1"/>
    </source>
</evidence>
<dbReference type="InterPro" id="IPR018757">
    <property type="entry name" value="DUF2316"/>
</dbReference>
<reference evidence="4 7" key="4">
    <citation type="submission" date="2018-06" db="EMBL/GenBank/DDBJ databases">
        <authorList>
            <consortium name="Pathogen Informatics"/>
            <person name="Doyle S."/>
        </authorList>
    </citation>
    <scope>NUCLEOTIDE SEQUENCE [LARGE SCALE GENOMIC DNA]</scope>
    <source>
        <strain evidence="4 7">NCTC8181</strain>
    </source>
</reference>
<dbReference type="AlphaFoldDB" id="A0A0E1EFL6"/>
<reference evidence="3 8" key="3">
    <citation type="journal article" date="2018" name="Emerg. Microbes Infect.">
        <title>Phenotypic and molecular analysis of nontypeable Group B streptococci: identification of cps2a and hybrid cps2a/cps5 Group B streptococcal capsule gene clusters.</title>
        <authorList>
            <person name="Alhhazmi A."/>
            <person name="Tyrrell G.J."/>
        </authorList>
    </citation>
    <scope>NUCLEOTIDE SEQUENCE [LARGE SCALE GENOMIC DNA]</scope>
    <source>
        <strain evidence="3 8">PLGBS17</strain>
    </source>
</reference>
<dbReference type="EMBL" id="LCVB01000022">
    <property type="protein sequence ID" value="KLJ30074.1"/>
    <property type="molecule type" value="Genomic_DNA"/>
</dbReference>
<dbReference type="RefSeq" id="WP_000955820.1">
    <property type="nucleotide sequence ID" value="NZ_AP018935.1"/>
</dbReference>
<evidence type="ECO:0000313" key="8">
    <source>
        <dbReference type="Proteomes" id="UP000256718"/>
    </source>
</evidence>
<evidence type="ECO:0000313" key="6">
    <source>
        <dbReference type="Proteomes" id="UP000093122"/>
    </source>
</evidence>
<name>A0A0E1EFL6_STRAG</name>
<dbReference type="Pfam" id="PF10078">
    <property type="entry name" value="DUF2316"/>
    <property type="match status" value="1"/>
</dbReference>
<accession>A0A0E1EFL6</accession>
<comment type="caution">
    <text evidence="3">The sequence shown here is derived from an EMBL/GenBank/DDBJ whole genome shotgun (WGS) entry which is preliminary data.</text>
</comment>
<evidence type="ECO:0000313" key="4">
    <source>
        <dbReference type="EMBL" id="SQA17557.1"/>
    </source>
</evidence>
<evidence type="ECO:0000313" key="3">
    <source>
        <dbReference type="EMBL" id="RDY83822.1"/>
    </source>
</evidence>
<dbReference type="EMBL" id="QHGZ01000104">
    <property type="protein sequence ID" value="RDY83822.1"/>
    <property type="molecule type" value="Genomic_DNA"/>
</dbReference>
<dbReference type="Proteomes" id="UP000256718">
    <property type="component" value="Unassembled WGS sequence"/>
</dbReference>
<evidence type="ECO:0000313" key="5">
    <source>
        <dbReference type="Proteomes" id="UP000035174"/>
    </source>
</evidence>
<dbReference type="KEGG" id="sage:EN72_02525"/>
<dbReference type="GeneID" id="66885410"/>
<dbReference type="Proteomes" id="UP000093122">
    <property type="component" value="Unassembled WGS sequence"/>
</dbReference>
<sequence>MLTIQEMKDTTFELQENFRRLNYPIKQVAKDLQLNISEVESLLSLDVTYPGDVCMLRDYLEDMLKKEGKEVYPFSRLASHSANRWYPYETPWRY</sequence>
<dbReference type="Proteomes" id="UP000250200">
    <property type="component" value="Unassembled WGS sequence"/>
</dbReference>
<dbReference type="EMBL" id="UAVB01000001">
    <property type="protein sequence ID" value="SQA17557.1"/>
    <property type="molecule type" value="Genomic_DNA"/>
</dbReference>
<reference evidence="2 6" key="2">
    <citation type="journal article" date="2016" name="Sci. Rep.">
        <title>Serotype IV Streptococcus agalactiae ST-452 has arisen from large genomic recombination events between CC23 and the hypervirulent CC17 lineages.</title>
        <authorList>
            <person name="Campisi E."/>
            <person name="Rinaudo C.D."/>
            <person name="Donati C."/>
            <person name="Barucco M."/>
            <person name="Torricelli G."/>
            <person name="Edwards M.S."/>
            <person name="Baker C.J."/>
            <person name="Margarit I."/>
            <person name="Rosini R."/>
        </authorList>
    </citation>
    <scope>NUCLEOTIDE SEQUENCE [LARGE SCALE GENOMIC DNA]</scope>
    <source>
        <strain evidence="2 6">CZ-PW-140</strain>
    </source>
</reference>
<gene>
    <name evidence="2" type="ORF">AX245_00050</name>
    <name evidence="3" type="ORF">C4618_03790</name>
    <name evidence="4" type="ORF">NCTC8181_00490</name>
    <name evidence="1" type="ORF">WA45_03855</name>
</gene>
<reference evidence="1 5" key="1">
    <citation type="journal article" date="2015" name="PLoS ONE">
        <title>Genomic analysis reveals the molecular basis for capsule loss in the group B streptococcus population.</title>
        <authorList>
            <consortium name="DEVANI Consortium"/>
            <person name="Rosini R."/>
            <person name="Campisi E."/>
            <person name="De Chiara M."/>
            <person name="Tettelin H."/>
            <person name="Rinaudo D."/>
            <person name="Toniolo C."/>
            <person name="Metruccio M."/>
            <person name="Guidotti S."/>
            <person name="Sorensen U.B."/>
            <person name="Kilian M."/>
            <person name="Ramirez M."/>
            <person name="Janulczyk R."/>
            <person name="Donati C."/>
            <person name="Grandi G."/>
            <person name="Margarit I."/>
        </authorList>
    </citation>
    <scope>NUCLEOTIDE SEQUENCE [LARGE SCALE GENOMIC DNA]</scope>
    <source>
        <strain evidence="1 5">ES-PW-063</strain>
    </source>
</reference>
<organism evidence="3 8">
    <name type="scientific">Streptococcus agalactiae</name>
    <dbReference type="NCBI Taxonomy" id="1311"/>
    <lineage>
        <taxon>Bacteria</taxon>
        <taxon>Bacillati</taxon>
        <taxon>Bacillota</taxon>
        <taxon>Bacilli</taxon>
        <taxon>Lactobacillales</taxon>
        <taxon>Streptococcaceae</taxon>
        <taxon>Streptococcus</taxon>
    </lineage>
</organism>